<dbReference type="OrthoDB" id="1852608at2759"/>
<keyword evidence="2" id="KW-0479">Metal-binding</keyword>
<gene>
    <name evidence="9" type="ORF">BVC80_441g210</name>
</gene>
<keyword evidence="5" id="KW-0539">Nucleus</keyword>
<dbReference type="InterPro" id="IPR055508">
    <property type="entry name" value="DUF7081"/>
</dbReference>
<comment type="subcellular location">
    <subcellularLocation>
        <location evidence="1">Nucleus</location>
    </subcellularLocation>
</comment>
<evidence type="ECO:0000256" key="4">
    <source>
        <dbReference type="ARBA" id="ARBA00022833"/>
    </source>
</evidence>
<dbReference type="Pfam" id="PF24590">
    <property type="entry name" value="DUF7615"/>
    <property type="match status" value="1"/>
</dbReference>
<dbReference type="PANTHER" id="PTHR33345">
    <property type="entry name" value="ADAPTER PROTEIN, PUTATIVE-RELATED"/>
    <property type="match status" value="1"/>
</dbReference>
<dbReference type="GO" id="GO:0008270">
    <property type="term" value="F:zinc ion binding"/>
    <property type="evidence" value="ECO:0007669"/>
    <property type="project" value="UniProtKB-KW"/>
</dbReference>
<comment type="caution">
    <text evidence="9">The sequence shown here is derived from an EMBL/GenBank/DDBJ whole genome shotgun (WGS) entry which is preliminary data.</text>
</comment>
<organism evidence="9 10">
    <name type="scientific">Macleaya cordata</name>
    <name type="common">Five-seeded plume-poppy</name>
    <name type="synonym">Bocconia cordata</name>
    <dbReference type="NCBI Taxonomy" id="56857"/>
    <lineage>
        <taxon>Eukaryota</taxon>
        <taxon>Viridiplantae</taxon>
        <taxon>Streptophyta</taxon>
        <taxon>Embryophyta</taxon>
        <taxon>Tracheophyta</taxon>
        <taxon>Spermatophyta</taxon>
        <taxon>Magnoliopsida</taxon>
        <taxon>Ranunculales</taxon>
        <taxon>Papaveraceae</taxon>
        <taxon>Papaveroideae</taxon>
        <taxon>Macleaya</taxon>
    </lineage>
</organism>
<dbReference type="Pfam" id="PF23299">
    <property type="entry name" value="DUF7081"/>
    <property type="match status" value="1"/>
</dbReference>
<evidence type="ECO:0000313" key="9">
    <source>
        <dbReference type="EMBL" id="OVA05436.1"/>
    </source>
</evidence>
<dbReference type="GO" id="GO:0005634">
    <property type="term" value="C:nucleus"/>
    <property type="evidence" value="ECO:0007669"/>
    <property type="project" value="UniProtKB-SubCell"/>
</dbReference>
<dbReference type="STRING" id="56857.A0A200Q4T4"/>
<dbReference type="OMA" id="VSEGRIC"/>
<evidence type="ECO:0000259" key="8">
    <source>
        <dbReference type="Pfam" id="PF24590"/>
    </source>
</evidence>
<evidence type="ECO:0000313" key="10">
    <source>
        <dbReference type="Proteomes" id="UP000195402"/>
    </source>
</evidence>
<dbReference type="InParanoid" id="A0A200Q4T4"/>
<evidence type="ECO:0000256" key="2">
    <source>
        <dbReference type="ARBA" id="ARBA00022723"/>
    </source>
</evidence>
<sequence length="501" mass="56429">MASKNIELDSPGEDNGSVPGLMENGLVLRLVADGESGEGFPYAPTDWPNPGDTWRWKVGKRKYGTGFMSDRYLSPPSHLLKPGQPKPKFASMQAVKRYILKEFPNGDIDAFFASFSWRIPSKDHNWGKDRLALSSIHPKEETAEHSGSESNFLTMDCKARNRMCSVQREARNCSLPDMDCDICCGEAGFCRNCCCILCSRTIDWVYGGYSFVRCEAKQGENYVCGHAAHVDCALRSYMAGTVGGSIGLDVEYYCRRCDQRTDLISHVSRLLQTCESLDSRDDIEKILKVGLCILCGSQRVTAKNLLNCIELALRKLRSGIYLEEIWNMEGNISVGSAGAMPHLGNNGTFTENMEVTDGPYPLNFDAPHEQNVQKRSQEPVYITSDYCIESLKLENEIDRVLHELKKSQEVEYRIAEERLYAKKNFLLSLYQQLDTERSELAKRSPSSKNCDIDAHLTNVLNKVNQIKQEVIKLKDMEQISRGYGRTPTGILKEHFGLQFGD</sequence>
<dbReference type="InterPro" id="IPR056034">
    <property type="entry name" value="DUF7615"/>
</dbReference>
<feature type="domain" description="Oberon-like PHD finger" evidence="6">
    <location>
        <begin position="159"/>
        <end position="291"/>
    </location>
</feature>
<evidence type="ECO:0000256" key="5">
    <source>
        <dbReference type="ARBA" id="ARBA00023242"/>
    </source>
</evidence>
<keyword evidence="10" id="KW-1185">Reference proteome</keyword>
<feature type="domain" description="DUF7081" evidence="7">
    <location>
        <begin position="31"/>
        <end position="121"/>
    </location>
</feature>
<feature type="domain" description="DUF7615" evidence="8">
    <location>
        <begin position="388"/>
        <end position="494"/>
    </location>
</feature>
<proteinExistence type="predicted"/>
<dbReference type="Proteomes" id="UP000195402">
    <property type="component" value="Unassembled WGS sequence"/>
</dbReference>
<evidence type="ECO:0000256" key="1">
    <source>
        <dbReference type="ARBA" id="ARBA00004123"/>
    </source>
</evidence>
<evidence type="ECO:0000259" key="6">
    <source>
        <dbReference type="Pfam" id="PF07227"/>
    </source>
</evidence>
<reference evidence="9 10" key="1">
    <citation type="journal article" date="2017" name="Mol. Plant">
        <title>The Genome of Medicinal Plant Macleaya cordata Provides New Insights into Benzylisoquinoline Alkaloids Metabolism.</title>
        <authorList>
            <person name="Liu X."/>
            <person name="Liu Y."/>
            <person name="Huang P."/>
            <person name="Ma Y."/>
            <person name="Qing Z."/>
            <person name="Tang Q."/>
            <person name="Cao H."/>
            <person name="Cheng P."/>
            <person name="Zheng Y."/>
            <person name="Yuan Z."/>
            <person name="Zhou Y."/>
            <person name="Liu J."/>
            <person name="Tang Z."/>
            <person name="Zhuo Y."/>
            <person name="Zhang Y."/>
            <person name="Yu L."/>
            <person name="Huang J."/>
            <person name="Yang P."/>
            <person name="Peng Q."/>
            <person name="Zhang J."/>
            <person name="Jiang W."/>
            <person name="Zhang Z."/>
            <person name="Lin K."/>
            <person name="Ro D.K."/>
            <person name="Chen X."/>
            <person name="Xiong X."/>
            <person name="Shang Y."/>
            <person name="Huang S."/>
            <person name="Zeng J."/>
        </authorList>
    </citation>
    <scope>NUCLEOTIDE SEQUENCE [LARGE SCALE GENOMIC DNA]</scope>
    <source>
        <strain evidence="10">cv. BLH2017</strain>
        <tissue evidence="9">Root</tissue>
    </source>
</reference>
<keyword evidence="4" id="KW-0862">Zinc</keyword>
<dbReference type="Pfam" id="PF07227">
    <property type="entry name" value="PHD_Oberon"/>
    <property type="match status" value="1"/>
</dbReference>
<dbReference type="PANTHER" id="PTHR33345:SF6">
    <property type="entry name" value="OS03G0747200 PROTEIN"/>
    <property type="match status" value="1"/>
</dbReference>
<name>A0A200Q4T4_MACCD</name>
<protein>
    <submittedName>
        <fullName evidence="9">Uncharacterized protein</fullName>
    </submittedName>
</protein>
<dbReference type="AlphaFoldDB" id="A0A200Q4T4"/>
<dbReference type="EMBL" id="MVGT01003118">
    <property type="protein sequence ID" value="OVA05436.1"/>
    <property type="molecule type" value="Genomic_DNA"/>
</dbReference>
<keyword evidence="3" id="KW-0863">Zinc-finger</keyword>
<evidence type="ECO:0000259" key="7">
    <source>
        <dbReference type="Pfam" id="PF23299"/>
    </source>
</evidence>
<dbReference type="InterPro" id="IPR032881">
    <property type="entry name" value="Oberon-like_PHD"/>
</dbReference>
<accession>A0A200Q4T4</accession>
<dbReference type="FunCoup" id="A0A200Q4T4">
    <property type="interactions" value="2553"/>
</dbReference>
<evidence type="ECO:0000256" key="3">
    <source>
        <dbReference type="ARBA" id="ARBA00022771"/>
    </source>
</evidence>